<dbReference type="STRING" id="1524460.IX84_11720"/>
<dbReference type="CDD" id="cd00146">
    <property type="entry name" value="PKD"/>
    <property type="match status" value="1"/>
</dbReference>
<dbReference type="SMART" id="SM00089">
    <property type="entry name" value="PKD"/>
    <property type="match status" value="1"/>
</dbReference>
<accession>A0A098SAE1</accession>
<dbReference type="AlphaFoldDB" id="A0A098SAE1"/>
<gene>
    <name evidence="7" type="ORF">IX84_11720</name>
</gene>
<organism evidence="7 8">
    <name type="scientific">Phaeodactylibacter xiamenensis</name>
    <dbReference type="NCBI Taxonomy" id="1524460"/>
    <lineage>
        <taxon>Bacteria</taxon>
        <taxon>Pseudomonadati</taxon>
        <taxon>Bacteroidota</taxon>
        <taxon>Saprospiria</taxon>
        <taxon>Saprospirales</taxon>
        <taxon>Haliscomenobacteraceae</taxon>
        <taxon>Phaeodactylibacter</taxon>
    </lineage>
</organism>
<evidence type="ECO:0000259" key="6">
    <source>
        <dbReference type="PROSITE" id="PS50093"/>
    </source>
</evidence>
<dbReference type="Pfam" id="PF18911">
    <property type="entry name" value="PKD_4"/>
    <property type="match status" value="1"/>
</dbReference>
<evidence type="ECO:0000256" key="1">
    <source>
        <dbReference type="ARBA" id="ARBA00007365"/>
    </source>
</evidence>
<proteinExistence type="inferred from homology"/>
<dbReference type="SUPFAM" id="SSF49299">
    <property type="entry name" value="PKD domain"/>
    <property type="match status" value="1"/>
</dbReference>
<comment type="similarity">
    <text evidence="1 4">Belongs to the cyclophilin-type PPIase family.</text>
</comment>
<dbReference type="PRINTS" id="PR00153">
    <property type="entry name" value="CSAPPISMRASE"/>
</dbReference>
<dbReference type="InterPro" id="IPR013783">
    <property type="entry name" value="Ig-like_fold"/>
</dbReference>
<evidence type="ECO:0000256" key="3">
    <source>
        <dbReference type="ARBA" id="ARBA00023235"/>
    </source>
</evidence>
<dbReference type="SUPFAM" id="SSF50891">
    <property type="entry name" value="Cyclophilin-like"/>
    <property type="match status" value="1"/>
</dbReference>
<evidence type="ECO:0000256" key="4">
    <source>
        <dbReference type="RuleBase" id="RU363019"/>
    </source>
</evidence>
<dbReference type="InterPro" id="IPR020892">
    <property type="entry name" value="Cyclophilin-type_PPIase_CS"/>
</dbReference>
<dbReference type="InterPro" id="IPR002130">
    <property type="entry name" value="Cyclophilin-type_PPIase_dom"/>
</dbReference>
<dbReference type="PANTHER" id="PTHR45625:SF4">
    <property type="entry name" value="PEPTIDYLPROLYL ISOMERASE DOMAIN AND WD REPEAT-CONTAINING PROTEIN 1"/>
    <property type="match status" value="1"/>
</dbReference>
<dbReference type="EC" id="5.2.1.8" evidence="4"/>
<protein>
    <recommendedName>
        <fullName evidence="4">Peptidyl-prolyl cis-trans isomerase</fullName>
        <shortName evidence="4">PPIase</shortName>
        <ecNumber evidence="4">5.2.1.8</ecNumber>
    </recommendedName>
</protein>
<keyword evidence="3 4" id="KW-0413">Isomerase</keyword>
<name>A0A098SAE1_9BACT</name>
<dbReference type="PANTHER" id="PTHR45625">
    <property type="entry name" value="PEPTIDYL-PROLYL CIS-TRANS ISOMERASE-RELATED"/>
    <property type="match status" value="1"/>
</dbReference>
<evidence type="ECO:0000313" key="7">
    <source>
        <dbReference type="EMBL" id="KGE88052.1"/>
    </source>
</evidence>
<dbReference type="Proteomes" id="UP000029736">
    <property type="component" value="Unassembled WGS sequence"/>
</dbReference>
<keyword evidence="8" id="KW-1185">Reference proteome</keyword>
<reference evidence="7 8" key="1">
    <citation type="journal article" date="2014" name="Int. J. Syst. Evol. Microbiol.">
        <title>Phaeodactylibacter xiamenensis gen. nov., sp. nov., a member of the family Saprospiraceae isolated from the marine alga Phaeodactylum tricornutum.</title>
        <authorList>
            <person name="Chen Z.Jr."/>
            <person name="Lei X."/>
            <person name="Lai Q."/>
            <person name="Li Y."/>
            <person name="Zhang B."/>
            <person name="Zhang J."/>
            <person name="Zhang H."/>
            <person name="Yang L."/>
            <person name="Zheng W."/>
            <person name="Tian Y."/>
            <person name="Yu Z."/>
            <person name="Xu H.Jr."/>
            <person name="Zheng T."/>
        </authorList>
    </citation>
    <scope>NUCLEOTIDE SEQUENCE [LARGE SCALE GENOMIC DNA]</scope>
    <source>
        <strain evidence="7 8">KD52</strain>
    </source>
</reference>
<feature type="domain" description="PPIase cyclophilin-type" evidence="5">
    <location>
        <begin position="102"/>
        <end position="280"/>
    </location>
</feature>
<evidence type="ECO:0000256" key="2">
    <source>
        <dbReference type="ARBA" id="ARBA00023110"/>
    </source>
</evidence>
<dbReference type="InterPro" id="IPR000601">
    <property type="entry name" value="PKD_dom"/>
</dbReference>
<dbReference type="PROSITE" id="PS00170">
    <property type="entry name" value="CSA_PPIASE_1"/>
    <property type="match status" value="1"/>
</dbReference>
<dbReference type="Gene3D" id="2.60.40.10">
    <property type="entry name" value="Immunoglobulins"/>
    <property type="match status" value="1"/>
</dbReference>
<comment type="caution">
    <text evidence="7">The sequence shown here is derived from an EMBL/GenBank/DDBJ whole genome shotgun (WGS) entry which is preliminary data.</text>
</comment>
<evidence type="ECO:0000259" key="5">
    <source>
        <dbReference type="PROSITE" id="PS50072"/>
    </source>
</evidence>
<evidence type="ECO:0000313" key="8">
    <source>
        <dbReference type="Proteomes" id="UP000029736"/>
    </source>
</evidence>
<dbReference type="InterPro" id="IPR035986">
    <property type="entry name" value="PKD_dom_sf"/>
</dbReference>
<dbReference type="GO" id="GO:0006457">
    <property type="term" value="P:protein folding"/>
    <property type="evidence" value="ECO:0007669"/>
    <property type="project" value="InterPro"/>
</dbReference>
<comment type="catalytic activity">
    <reaction evidence="4">
        <text>[protein]-peptidylproline (omega=180) = [protein]-peptidylproline (omega=0)</text>
        <dbReference type="Rhea" id="RHEA:16237"/>
        <dbReference type="Rhea" id="RHEA-COMP:10747"/>
        <dbReference type="Rhea" id="RHEA-COMP:10748"/>
        <dbReference type="ChEBI" id="CHEBI:83833"/>
        <dbReference type="ChEBI" id="CHEBI:83834"/>
        <dbReference type="EC" id="5.2.1.8"/>
    </reaction>
</comment>
<dbReference type="GO" id="GO:0003755">
    <property type="term" value="F:peptidyl-prolyl cis-trans isomerase activity"/>
    <property type="evidence" value="ECO:0007669"/>
    <property type="project" value="UniProtKB-UniRule"/>
</dbReference>
<dbReference type="InterPro" id="IPR029000">
    <property type="entry name" value="Cyclophilin-like_dom_sf"/>
</dbReference>
<keyword evidence="2 4" id="KW-0697">Rotamase</keyword>
<dbReference type="Gene3D" id="2.40.100.10">
    <property type="entry name" value="Cyclophilin-like"/>
    <property type="match status" value="1"/>
</dbReference>
<comment type="function">
    <text evidence="4">PPIases accelerate the folding of proteins. It catalyzes the cis-trans isomerization of proline imidic peptide bonds in oligopeptides.</text>
</comment>
<dbReference type="PROSITE" id="PS50072">
    <property type="entry name" value="CSA_PPIASE_2"/>
    <property type="match status" value="1"/>
</dbReference>
<dbReference type="InterPro" id="IPR044666">
    <property type="entry name" value="Cyclophilin_A-like"/>
</dbReference>
<feature type="domain" description="PKD" evidence="6">
    <location>
        <begin position="31"/>
        <end position="87"/>
    </location>
</feature>
<dbReference type="EMBL" id="JPOS01000026">
    <property type="protein sequence ID" value="KGE88052.1"/>
    <property type="molecule type" value="Genomic_DNA"/>
</dbReference>
<sequence>MLAIILGSCARPVANFSLQGEEKVLSPIVFDNQSENATTYEWDFGDGNTSELAEPSHTYRQSGNYTISLKAINEKGKARVTEQAVSIAPPEICLVEIETIHGSMLVELYDATPQHQDNFVKLVQEGYYDGLLFHRVIENFMIQGGDPNSKDAPAGQALGSGGPGYTIPAEFADSLVHIKGAIAAARTGDAVNPQKRSSGSQFYIVHGRSVTEQDLAQLEAQKGFRYTTRQKEAYLEHGGTPFLDRGYTVFGQVVKGFEVLDKLAAVPTDPRDRPKEDLKMKIRLIR</sequence>
<dbReference type="PROSITE" id="PS50093">
    <property type="entry name" value="PKD"/>
    <property type="match status" value="1"/>
</dbReference>
<dbReference type="InterPro" id="IPR022409">
    <property type="entry name" value="PKD/Chitinase_dom"/>
</dbReference>
<dbReference type="Pfam" id="PF00160">
    <property type="entry name" value="Pro_isomerase"/>
    <property type="match status" value="1"/>
</dbReference>
<dbReference type="CDD" id="cd00317">
    <property type="entry name" value="cyclophilin"/>
    <property type="match status" value="1"/>
</dbReference>